<dbReference type="InterPro" id="IPR026960">
    <property type="entry name" value="RVT-Znf"/>
</dbReference>
<accession>A0A7J6EPP5</accession>
<proteinExistence type="predicted"/>
<keyword evidence="4" id="KW-1185">Reference proteome</keyword>
<dbReference type="EMBL" id="JAATIQ010000350">
    <property type="protein sequence ID" value="KAF4360341.1"/>
    <property type="molecule type" value="Genomic_DNA"/>
</dbReference>
<dbReference type="AlphaFoldDB" id="A0A7J6EPP5"/>
<evidence type="ECO:0000259" key="2">
    <source>
        <dbReference type="Pfam" id="PF13966"/>
    </source>
</evidence>
<organism evidence="3 4">
    <name type="scientific">Cannabis sativa</name>
    <name type="common">Hemp</name>
    <name type="synonym">Marijuana</name>
    <dbReference type="NCBI Taxonomy" id="3483"/>
    <lineage>
        <taxon>Eukaryota</taxon>
        <taxon>Viridiplantae</taxon>
        <taxon>Streptophyta</taxon>
        <taxon>Embryophyta</taxon>
        <taxon>Tracheophyta</taxon>
        <taxon>Spermatophyta</taxon>
        <taxon>Magnoliopsida</taxon>
        <taxon>eudicotyledons</taxon>
        <taxon>Gunneridae</taxon>
        <taxon>Pentapetalae</taxon>
        <taxon>rosids</taxon>
        <taxon>fabids</taxon>
        <taxon>Rosales</taxon>
        <taxon>Cannabaceae</taxon>
        <taxon>Cannabis</taxon>
    </lineage>
</organism>
<sequence length="422" mass="47814">MKKEKSNQKPTRLGSIDRLPARFHNAQEAVMTEDSSAEFMDVMDGNFPLLQVEEDARVPATSGSGPKLQSARGSHQPPANGVSSLNLQEEASNLWAKLAPKANYCGGLCHRADVCRSNKGHSRMSKTEAKSTIQVEEKYNKSLEGLRDQEALPVHEKSPIILVEKDVINEVGNCLHQQFDQGGEKDVLNRSAKLIKQPEESQLGDCIVENWELPKRKKSLTLPHFGNVKMDFELAQEEYNKAHLALQHDPHSLILQMELNQAREKKQKCSNLYGSLLKQKSKVDWIKFGDENSAYFHACIKNRRDTNRIASFVNEQGQVVEDYSKVVHHFLSHFKSFVGSSSSATETILPQCIEEGKQLSLDQQETSFDSKKEVWCKLSTPKHHFIMWQMVHSNLLTRDNLVKKHVPVDSAYCTYHMVAKSY</sequence>
<evidence type="ECO:0000313" key="3">
    <source>
        <dbReference type="EMBL" id="KAF4360341.1"/>
    </source>
</evidence>
<evidence type="ECO:0000313" key="4">
    <source>
        <dbReference type="Proteomes" id="UP000583929"/>
    </source>
</evidence>
<feature type="domain" description="Reverse transcriptase zinc-binding" evidence="2">
    <location>
        <begin position="362"/>
        <end position="413"/>
    </location>
</feature>
<name>A0A7J6EPP5_CANSA</name>
<dbReference type="Proteomes" id="UP000583929">
    <property type="component" value="Unassembled WGS sequence"/>
</dbReference>
<dbReference type="Pfam" id="PF13966">
    <property type="entry name" value="zf-RVT"/>
    <property type="match status" value="1"/>
</dbReference>
<protein>
    <recommendedName>
        <fullName evidence="2">Reverse transcriptase zinc-binding domain-containing protein</fullName>
    </recommendedName>
</protein>
<feature type="region of interest" description="Disordered" evidence="1">
    <location>
        <begin position="58"/>
        <end position="83"/>
    </location>
</feature>
<gene>
    <name evidence="3" type="ORF">G4B88_000015</name>
</gene>
<reference evidence="3 4" key="1">
    <citation type="journal article" date="2020" name="bioRxiv">
        <title>Sequence and annotation of 42 cannabis genomes reveals extensive copy number variation in cannabinoid synthesis and pathogen resistance genes.</title>
        <authorList>
            <person name="Mckernan K.J."/>
            <person name="Helbert Y."/>
            <person name="Kane L.T."/>
            <person name="Ebling H."/>
            <person name="Zhang L."/>
            <person name="Liu B."/>
            <person name="Eaton Z."/>
            <person name="Mclaughlin S."/>
            <person name="Kingan S."/>
            <person name="Baybayan P."/>
            <person name="Concepcion G."/>
            <person name="Jordan M."/>
            <person name="Riva A."/>
            <person name="Barbazuk W."/>
            <person name="Harkins T."/>
        </authorList>
    </citation>
    <scope>NUCLEOTIDE SEQUENCE [LARGE SCALE GENOMIC DNA]</scope>
    <source>
        <strain evidence="4">cv. Jamaican Lion 4</strain>
        <tissue evidence="3">Leaf</tissue>
    </source>
</reference>
<evidence type="ECO:0000256" key="1">
    <source>
        <dbReference type="SAM" id="MobiDB-lite"/>
    </source>
</evidence>
<comment type="caution">
    <text evidence="3">The sequence shown here is derived from an EMBL/GenBank/DDBJ whole genome shotgun (WGS) entry which is preliminary data.</text>
</comment>